<dbReference type="InterPro" id="IPR027417">
    <property type="entry name" value="P-loop_NTPase"/>
</dbReference>
<keyword evidence="2" id="KW-0677">Repeat</keyword>
<dbReference type="AlphaFoldDB" id="A0A4Q7MTL3"/>
<organism evidence="9 10">
    <name type="scientific">Kerstersia gyiorum</name>
    <dbReference type="NCBI Taxonomy" id="206506"/>
    <lineage>
        <taxon>Bacteria</taxon>
        <taxon>Pseudomonadati</taxon>
        <taxon>Pseudomonadota</taxon>
        <taxon>Betaproteobacteria</taxon>
        <taxon>Burkholderiales</taxon>
        <taxon>Alcaligenaceae</taxon>
        <taxon>Kerstersia</taxon>
    </lineage>
</organism>
<comment type="similarity">
    <text evidence="5">Belongs to the ABC transporter superfamily. ABCF family. YheS subfamily.</text>
</comment>
<dbReference type="Pfam" id="PF00005">
    <property type="entry name" value="ABC_tran"/>
    <property type="match status" value="2"/>
</dbReference>
<evidence type="ECO:0000256" key="5">
    <source>
        <dbReference type="ARBA" id="ARBA00061571"/>
    </source>
</evidence>
<dbReference type="GO" id="GO:0016887">
    <property type="term" value="F:ATP hydrolysis activity"/>
    <property type="evidence" value="ECO:0007669"/>
    <property type="project" value="InterPro"/>
</dbReference>
<dbReference type="GO" id="GO:0005524">
    <property type="term" value="F:ATP binding"/>
    <property type="evidence" value="ECO:0007669"/>
    <property type="project" value="UniProtKB-KW"/>
</dbReference>
<keyword evidence="4 9" id="KW-0067">ATP-binding</keyword>
<dbReference type="InterPro" id="IPR003439">
    <property type="entry name" value="ABC_transporter-like_ATP-bd"/>
</dbReference>
<dbReference type="InterPro" id="IPR032781">
    <property type="entry name" value="ABC_tran_Xtn"/>
</dbReference>
<dbReference type="PROSITE" id="PS50893">
    <property type="entry name" value="ABC_TRANSPORTER_2"/>
    <property type="match status" value="2"/>
</dbReference>
<dbReference type="InterPro" id="IPR003593">
    <property type="entry name" value="AAA+_ATPase"/>
</dbReference>
<dbReference type="FunFam" id="3.40.50.300:FF:000011">
    <property type="entry name" value="Putative ABC transporter ATP-binding component"/>
    <property type="match status" value="1"/>
</dbReference>
<feature type="region of interest" description="Disordered" evidence="7">
    <location>
        <begin position="533"/>
        <end position="561"/>
    </location>
</feature>
<dbReference type="RefSeq" id="WP_130486982.1">
    <property type="nucleotide sequence ID" value="NZ_CBCSEB010000001.1"/>
</dbReference>
<dbReference type="Pfam" id="PF12848">
    <property type="entry name" value="ABC_tran_Xtn"/>
    <property type="match status" value="1"/>
</dbReference>
<dbReference type="PROSITE" id="PS00211">
    <property type="entry name" value="ABC_TRANSPORTER_1"/>
    <property type="match status" value="2"/>
</dbReference>
<reference evidence="9 10" key="1">
    <citation type="submission" date="2019-02" db="EMBL/GenBank/DDBJ databases">
        <title>Genomic Encyclopedia of Type Strains, Phase IV (KMG-IV): sequencing the most valuable type-strain genomes for metagenomic binning, comparative biology and taxonomic classification.</title>
        <authorList>
            <person name="Goeker M."/>
        </authorList>
    </citation>
    <scope>NUCLEOTIDE SEQUENCE [LARGE SCALE GENOMIC DNA]</scope>
    <source>
        <strain evidence="9 10">DSM 16618</strain>
    </source>
</reference>
<keyword evidence="3" id="KW-0547">Nucleotide-binding</keyword>
<accession>A0A4Q7MTL3</accession>
<evidence type="ECO:0000313" key="9">
    <source>
        <dbReference type="EMBL" id="RZS70345.1"/>
    </source>
</evidence>
<dbReference type="CDD" id="cd03221">
    <property type="entry name" value="ABCF_EF-3"/>
    <property type="match status" value="2"/>
</dbReference>
<evidence type="ECO:0000256" key="4">
    <source>
        <dbReference type="ARBA" id="ARBA00022840"/>
    </source>
</evidence>
<feature type="domain" description="ABC transporter" evidence="8">
    <location>
        <begin position="313"/>
        <end position="535"/>
    </location>
</feature>
<evidence type="ECO:0000313" key="10">
    <source>
        <dbReference type="Proteomes" id="UP000292039"/>
    </source>
</evidence>
<dbReference type="OrthoDB" id="9762051at2"/>
<evidence type="ECO:0000256" key="6">
    <source>
        <dbReference type="ARBA" id="ARBA00069073"/>
    </source>
</evidence>
<evidence type="ECO:0000259" key="8">
    <source>
        <dbReference type="PROSITE" id="PS50893"/>
    </source>
</evidence>
<protein>
    <recommendedName>
        <fullName evidence="6">Probable ATP-binding protein YheS</fullName>
    </recommendedName>
</protein>
<keyword evidence="1" id="KW-0472">Membrane</keyword>
<evidence type="ECO:0000256" key="3">
    <source>
        <dbReference type="ARBA" id="ARBA00022741"/>
    </source>
</evidence>
<dbReference type="PANTHER" id="PTHR19211:SF14">
    <property type="entry name" value="ATP-BINDING CASSETTE SUB-FAMILY F MEMBER 1"/>
    <property type="match status" value="1"/>
</dbReference>
<dbReference type="PANTHER" id="PTHR19211">
    <property type="entry name" value="ATP-BINDING TRANSPORT PROTEIN-RELATED"/>
    <property type="match status" value="1"/>
</dbReference>
<dbReference type="SMART" id="SM00382">
    <property type="entry name" value="AAA"/>
    <property type="match status" value="2"/>
</dbReference>
<gene>
    <name evidence="9" type="ORF">EV679_1749</name>
</gene>
<name>A0A4Q7MTL3_9BURK</name>
<dbReference type="InterPro" id="IPR050611">
    <property type="entry name" value="ABCF"/>
</dbReference>
<evidence type="ECO:0000256" key="1">
    <source>
        <dbReference type="ARBA" id="ARBA00022475"/>
    </source>
</evidence>
<dbReference type="EMBL" id="SGWZ01000002">
    <property type="protein sequence ID" value="RZS70345.1"/>
    <property type="molecule type" value="Genomic_DNA"/>
</dbReference>
<feature type="domain" description="ABC transporter" evidence="8">
    <location>
        <begin position="2"/>
        <end position="246"/>
    </location>
</feature>
<dbReference type="Gene3D" id="3.40.50.300">
    <property type="entry name" value="P-loop containing nucleotide triphosphate hydrolases"/>
    <property type="match status" value="2"/>
</dbReference>
<proteinExistence type="inferred from homology"/>
<dbReference type="InterPro" id="IPR017871">
    <property type="entry name" value="ABC_transporter-like_CS"/>
</dbReference>
<dbReference type="GeneID" id="99726395"/>
<dbReference type="FunFam" id="3.40.50.300:FF:002053">
    <property type="entry name" value="ABC transporter ATP-binding protein"/>
    <property type="match status" value="1"/>
</dbReference>
<feature type="compositionally biased region" description="Basic and acidic residues" evidence="7">
    <location>
        <begin position="549"/>
        <end position="561"/>
    </location>
</feature>
<dbReference type="Proteomes" id="UP000292039">
    <property type="component" value="Unassembled WGS sequence"/>
</dbReference>
<sequence>MIRASRLNLRAGTKVLLEDADFVVHPGERVGIVGKNGAGKSTLFALLRGERDADAGTLDVPQGWHIASVRQEIVADERPAREFVIDGDVHLRALQAERASLSDQDDGMRIAELEAALSDAGVWDAASRAEQLLAGLGFAPSEWMQPVSSFSGGWRMRLALARTLMAPSDLLLLDEPTNHLDLDAMLWLERWLGAYPGTVMLISHDTEFLDAVARSILHFDHGKLVRYRGGYQDFLVQRAERLRQSQIAWDRQTRETARLQSFIDRFKAKATKAKQAQSRVKALARMEVLAPLQAEAGIDIRIPSPEQMPDPLLTLENAAMGYASGNDDASDGAILQQVTLMVRGGSRIGVLGANGAGKSTMIKSLCGELPLLGGTRVASKGLKIGYFAQHQLDMLDLDSTPLAHLARLAPEEREQTLRNYLGGFGFSGDAATGPVAPMSGGEKARLALALVVWQRPNLLLLDEPSNHLDVDTREALATALAEFGGSMLLVSHDRHLLRTTVDDFWIVADGGVQEFDGDLEDYRDWLAARQAQARAEERQEARQQQADPAPDRKAQKRLEAEQRQRLALQRKPLEAELRKVETAMNSQRSRLEALDALIADPAFYDDSRRDERVKALAEHGELSKSVDAQEERWLELMEAIETINASEG</sequence>
<evidence type="ECO:0000256" key="2">
    <source>
        <dbReference type="ARBA" id="ARBA00022737"/>
    </source>
</evidence>
<comment type="caution">
    <text evidence="9">The sequence shown here is derived from an EMBL/GenBank/DDBJ whole genome shotgun (WGS) entry which is preliminary data.</text>
</comment>
<dbReference type="SUPFAM" id="SSF52540">
    <property type="entry name" value="P-loop containing nucleoside triphosphate hydrolases"/>
    <property type="match status" value="2"/>
</dbReference>
<keyword evidence="1" id="KW-1003">Cell membrane</keyword>
<evidence type="ECO:0000256" key="7">
    <source>
        <dbReference type="SAM" id="MobiDB-lite"/>
    </source>
</evidence>